<sequence length="1010" mass="117103">MKQQILLIPLLLIISFASVFAVNSEEGNELEPIDITIHSDGSTIAIEYEDIGVFEQEISGENYILWINNVEYTIEKVTQVENMLNLLIPSWIEISDYDELTLTFFSDNQLNDKGVSLMSFEKRTIENTVQYEVKFPDYYPNFSWNHINTHLHFHKNIDLLNEEEVQFVAHQSPFITLEKTHAMKAYGSTEKGIAAETRQLKRINPNLQVLYYWNGFVHYDVYEASEEFQQHPEWVLEDSRETSNTNYDLTNPEMRSWWVQSLKEAIVNSNTDGVFVDALTQITVENNKNYWGEEKFYELGESVFKLLEETRSAIGDDKIILVNGIRSVNEQTNGTQYADYVDAFMIEHFAFLQAESKENILLDLKAMDNMGKKGKMVLLKAWPGWYWRENEFMDQYSQDELIALANDNLDFPLGCFLMGMHEYSYILYGWGYAHTQGWMEDYEKLKQNFGKPLSNFKKEGWILSREFENGKVMVDLENKTATFEKSFFNYYANSQTSTLVDSLNSDGLDYFEKVKNPDPKNNTATFVGKFKNQPNEQTSISFYLNGSLDSESTTQFKFQLYVKKGSHLSVLNHSISVNITDNDGLIWEEELPIEQYNEWINYTIEIPYDQLKNLELNTIQLRFDTPDNDKVLEYYLEGVMGPNVVSNAIELEGYSNKYGNEVILDLKSTQNITVSNDLTFQLEVDTDIYEGLDNVFSSEKRLVLNLPKPLVSSTSKNIKINITKGSIVDESDNKLEVSSKININNKTTTEFVEYYNTTKRNSLVRVDTLLNTASIIEDSATSPIITSFFPDTSTLKFTRGENTVFSFLQFNLKKAIDLKTSSTFSINIYQKSEDESITDNMISCYLRKDNKTETQVKVDKFITKQDEWDNLIFDFSSVQLLEEEYNQLLFFFASPDYDFDASNKSIFIEDIRGPELMNFTIEVPVEDKITSSIDSEAILVVYPNPSSHNIMYFNRDVTEVYVYNLEGKLIFEETSDQMRWVNLQKINSGIFLVKVRLPDGKYYTQRWVKQ</sequence>
<dbReference type="SUPFAM" id="SSF51445">
    <property type="entry name" value="(Trans)glycosidases"/>
    <property type="match status" value="1"/>
</dbReference>
<organism evidence="3 4">
    <name type="scientific">Flammeovirga agarivorans</name>
    <dbReference type="NCBI Taxonomy" id="2726742"/>
    <lineage>
        <taxon>Bacteria</taxon>
        <taxon>Pseudomonadati</taxon>
        <taxon>Bacteroidota</taxon>
        <taxon>Cytophagia</taxon>
        <taxon>Cytophagales</taxon>
        <taxon>Flammeovirgaceae</taxon>
        <taxon>Flammeovirga</taxon>
    </lineage>
</organism>
<dbReference type="NCBIfam" id="TIGR04183">
    <property type="entry name" value="Por_Secre_tail"/>
    <property type="match status" value="1"/>
</dbReference>
<evidence type="ECO:0000313" key="4">
    <source>
        <dbReference type="Proteomes" id="UP000585050"/>
    </source>
</evidence>
<dbReference type="RefSeq" id="WP_168884340.1">
    <property type="nucleotide sequence ID" value="NZ_JABAIL010000007.1"/>
</dbReference>
<dbReference type="Pfam" id="PF14885">
    <property type="entry name" value="GHL15"/>
    <property type="match status" value="1"/>
</dbReference>
<dbReference type="Proteomes" id="UP000585050">
    <property type="component" value="Unassembled WGS sequence"/>
</dbReference>
<reference evidence="3 4" key="1">
    <citation type="submission" date="2020-04" db="EMBL/GenBank/DDBJ databases">
        <title>Flammeovirga sp. SR4, a novel species isolated from seawater.</title>
        <authorList>
            <person name="Wang X."/>
        </authorList>
    </citation>
    <scope>NUCLEOTIDE SEQUENCE [LARGE SCALE GENOMIC DNA]</scope>
    <source>
        <strain evidence="3 4">SR4</strain>
    </source>
</reference>
<name>A0A7X8SNY5_9BACT</name>
<dbReference type="InterPro" id="IPR017853">
    <property type="entry name" value="GH"/>
</dbReference>
<evidence type="ECO:0000256" key="1">
    <source>
        <dbReference type="SAM" id="SignalP"/>
    </source>
</evidence>
<dbReference type="Pfam" id="PF18962">
    <property type="entry name" value="Por_Secre_tail"/>
    <property type="match status" value="1"/>
</dbReference>
<keyword evidence="4" id="KW-1185">Reference proteome</keyword>
<accession>A0A7X8SNY5</accession>
<proteinExistence type="predicted"/>
<dbReference type="AlphaFoldDB" id="A0A7X8SNY5"/>
<evidence type="ECO:0000259" key="2">
    <source>
        <dbReference type="Pfam" id="PF18962"/>
    </source>
</evidence>
<dbReference type="InterPro" id="IPR029455">
    <property type="entry name" value="GHL15"/>
</dbReference>
<keyword evidence="1" id="KW-0732">Signal</keyword>
<protein>
    <submittedName>
        <fullName evidence="3">T9SS type A sorting domain-containing protein</fullName>
    </submittedName>
</protein>
<evidence type="ECO:0000313" key="3">
    <source>
        <dbReference type="EMBL" id="NLR93625.1"/>
    </source>
</evidence>
<feature type="domain" description="Secretion system C-terminal sorting" evidence="2">
    <location>
        <begin position="941"/>
        <end position="1000"/>
    </location>
</feature>
<gene>
    <name evidence="3" type="ORF">HGP29_20670</name>
</gene>
<feature type="chain" id="PRO_5031241459" evidence="1">
    <location>
        <begin position="22"/>
        <end position="1010"/>
    </location>
</feature>
<dbReference type="EMBL" id="JABAIL010000007">
    <property type="protein sequence ID" value="NLR93625.1"/>
    <property type="molecule type" value="Genomic_DNA"/>
</dbReference>
<comment type="caution">
    <text evidence="3">The sequence shown here is derived from an EMBL/GenBank/DDBJ whole genome shotgun (WGS) entry which is preliminary data.</text>
</comment>
<dbReference type="InterPro" id="IPR026444">
    <property type="entry name" value="Secre_tail"/>
</dbReference>
<feature type="signal peptide" evidence="1">
    <location>
        <begin position="1"/>
        <end position="21"/>
    </location>
</feature>